<proteinExistence type="predicted"/>
<comment type="caution">
    <text evidence="1">The sequence shown here is derived from an EMBL/GenBank/DDBJ whole genome shotgun (WGS) entry which is preliminary data.</text>
</comment>
<accession>A0ACB8EMT6</accession>
<organism evidence="1 2">
    <name type="scientific">Sphaerodactylus townsendi</name>
    <dbReference type="NCBI Taxonomy" id="933632"/>
    <lineage>
        <taxon>Eukaryota</taxon>
        <taxon>Metazoa</taxon>
        <taxon>Chordata</taxon>
        <taxon>Craniata</taxon>
        <taxon>Vertebrata</taxon>
        <taxon>Euteleostomi</taxon>
        <taxon>Lepidosauria</taxon>
        <taxon>Squamata</taxon>
        <taxon>Bifurcata</taxon>
        <taxon>Gekkota</taxon>
        <taxon>Sphaerodactylidae</taxon>
        <taxon>Sphaerodactylus</taxon>
    </lineage>
</organism>
<evidence type="ECO:0000313" key="1">
    <source>
        <dbReference type="EMBL" id="KAH7994021.1"/>
    </source>
</evidence>
<evidence type="ECO:0000313" key="2">
    <source>
        <dbReference type="Proteomes" id="UP000827872"/>
    </source>
</evidence>
<dbReference type="Proteomes" id="UP000827872">
    <property type="component" value="Linkage Group LG03"/>
</dbReference>
<protein>
    <submittedName>
        <fullName evidence="1">Uncharacterized protein</fullName>
    </submittedName>
</protein>
<sequence>MTLVCEACDKCYHTYCLKPAIESLPVDSWKCKSCRVCSDCGFRPSALDPGCQWYENYSLCEGCQERRCRDAAGAEAIQHSQENVPPANSPLKNTCPVPDTPASPEPLGEAHVASPGQAESSDGPTSLHQEEEVQLECVEKPTGGDKPLEVFGMDPEAPAGQEQMEVETVVEPENAPSPAPPPPVPPDPVSPTQFEESTPGAKEHPAFESLPDEQGPTESHIETEPSAQPAETSSPTSPQPSSFKTGSPETPEGEAGEEPMDTSAEGLIPGHLGDNGVQAGQEEEEEEAVAPKMELEGRFSPQLSEEEALEEGHAAAGPEPNEIPLSFAGESKHCPSPVEAELLGSTSTLLEAYGATNPLEGGAGGEEEVGPVLPPLRPHLLVKSDIVNEISNLSQGDTSASSFPGSELPFASPYHEGGGSFSMEMAGLTSTDVSLQKDDGSSLALVEMDDSLLFDIKIEGEKGRRRSSPARSRVKQGRSSSFPGRRRPRGGSHGGRGRGRSRLKSTTSSIETLALADIDGSPCKDDDDDDDDTMQNTVVLFSNTDKFVLMQDMCVVCGSFGRGTEGHLLACSQCSQCYHPYCVNSKFGLLHFLTGFLMPPSGYAIFDNLLVPSRE</sequence>
<name>A0ACB8EMT6_9SAUR</name>
<dbReference type="EMBL" id="CM037616">
    <property type="protein sequence ID" value="KAH7994021.1"/>
    <property type="molecule type" value="Genomic_DNA"/>
</dbReference>
<reference evidence="1" key="1">
    <citation type="submission" date="2021-08" db="EMBL/GenBank/DDBJ databases">
        <title>The first chromosome-level gecko genome reveals the dynamic sex chromosomes of Neotropical dwarf geckos (Sphaerodactylidae: Sphaerodactylus).</title>
        <authorList>
            <person name="Pinto B.J."/>
            <person name="Keating S.E."/>
            <person name="Gamble T."/>
        </authorList>
    </citation>
    <scope>NUCLEOTIDE SEQUENCE</scope>
    <source>
        <strain evidence="1">TG3544</strain>
    </source>
</reference>
<keyword evidence="2" id="KW-1185">Reference proteome</keyword>
<gene>
    <name evidence="1" type="ORF">K3G42_032987</name>
</gene>